<dbReference type="InterPro" id="IPR013783">
    <property type="entry name" value="Ig-like_fold"/>
</dbReference>
<feature type="chain" id="PRO_5046904878" evidence="1">
    <location>
        <begin position="20"/>
        <end position="575"/>
    </location>
</feature>
<organism evidence="2 3">
    <name type="scientific">Paraglaciecola aquimarina</name>
    <dbReference type="NCBI Taxonomy" id="1235557"/>
    <lineage>
        <taxon>Bacteria</taxon>
        <taxon>Pseudomonadati</taxon>
        <taxon>Pseudomonadota</taxon>
        <taxon>Gammaproteobacteria</taxon>
        <taxon>Alteromonadales</taxon>
        <taxon>Alteromonadaceae</taxon>
        <taxon>Paraglaciecola</taxon>
    </lineage>
</organism>
<accession>A0ABU3SRE2</accession>
<comment type="caution">
    <text evidence="2">The sequence shown here is derived from an EMBL/GenBank/DDBJ whole genome shotgun (WGS) entry which is preliminary data.</text>
</comment>
<dbReference type="Gene3D" id="2.60.40.10">
    <property type="entry name" value="Immunoglobulins"/>
    <property type="match status" value="1"/>
</dbReference>
<dbReference type="InterPro" id="IPR017853">
    <property type="entry name" value="GH"/>
</dbReference>
<name>A0ABU3SRE2_9ALTE</name>
<keyword evidence="3" id="KW-1185">Reference proteome</keyword>
<keyword evidence="1" id="KW-0732">Signal</keyword>
<dbReference type="Proteomes" id="UP001247805">
    <property type="component" value="Unassembled WGS sequence"/>
</dbReference>
<dbReference type="RefSeq" id="WP_316024277.1">
    <property type="nucleotide sequence ID" value="NZ_JAWDIO010000001.1"/>
</dbReference>
<gene>
    <name evidence="2" type="ORF">RS130_00355</name>
</gene>
<evidence type="ECO:0000313" key="3">
    <source>
        <dbReference type="Proteomes" id="UP001247805"/>
    </source>
</evidence>
<proteinExistence type="predicted"/>
<sequence length="575" mass="63927">MKIYSFGVLQLLATSTVYALDYPFDLPESITAEIKINTQQQEKYNNKLLGTNIFKFSYANEKELIRTFDPLTIRFPHGLWANWYDWHSDSTRQFGEDKVTFTNSLGETKSRTLDHLSSIKIFEASGAKVGIDGLQLLNDERLSQQGIGYDMVWTFNMSADGENGTSPLNDGSPESVARYTDLVNRGFDVTNIEMGNENFYSGQRSSIIPNVSDYVERAKSISKALKAINPNIKLSIPLLRKANTANPNYNQLLTEDKDYFDAVTVHTYVGYDPDDSNDSDEAYKTALLARVHIANSVNNFSQKVAPNKPVWLTEWGVKSGGPNAASILGMADAYLFMSENQDIYQRANWFSVNGQLNSFLVWYQKEVQPGVFRPRIKEPLEKTLFGSAHEIIRSILQDSTLLGSDLSATELENGVKSVSARAVIKDDKVTVFALNLTDRTSPFALTLDNVAYDGNATHYTMGFSSLDEERILPIAQDPLSLVSEGSSGIVLPPLSLNKIVLEDTSISAEVFDVDISTQSSSYLFELGDQVKLQASVDINGGEVASVQFFKNGDLLATDTSAPYQFDWLPTTPRYT</sequence>
<dbReference type="SUPFAM" id="SSF51445">
    <property type="entry name" value="(Trans)glycosidases"/>
    <property type="match status" value="1"/>
</dbReference>
<dbReference type="Gene3D" id="3.20.20.80">
    <property type="entry name" value="Glycosidases"/>
    <property type="match status" value="1"/>
</dbReference>
<evidence type="ECO:0000256" key="1">
    <source>
        <dbReference type="SAM" id="SignalP"/>
    </source>
</evidence>
<protein>
    <submittedName>
        <fullName evidence="2">Ig-like domain-containing protein</fullName>
    </submittedName>
</protein>
<reference evidence="2 3" key="1">
    <citation type="submission" date="2023-10" db="EMBL/GenBank/DDBJ databases">
        <title>Glaciecola aquimarina strain GGW-M5 nov., isolated from a coastal seawater.</title>
        <authorList>
            <person name="Bayburt H."/>
            <person name="Kim J.M."/>
            <person name="Choi B.J."/>
            <person name="Jeon C.O."/>
        </authorList>
    </citation>
    <scope>NUCLEOTIDE SEQUENCE [LARGE SCALE GENOMIC DNA]</scope>
    <source>
        <strain evidence="2 3">KCTC 32108</strain>
    </source>
</reference>
<feature type="signal peptide" evidence="1">
    <location>
        <begin position="1"/>
        <end position="19"/>
    </location>
</feature>
<dbReference type="EMBL" id="JAWDIO010000001">
    <property type="protein sequence ID" value="MDU0352563.1"/>
    <property type="molecule type" value="Genomic_DNA"/>
</dbReference>
<evidence type="ECO:0000313" key="2">
    <source>
        <dbReference type="EMBL" id="MDU0352563.1"/>
    </source>
</evidence>
<dbReference type="Pfam" id="PF17957">
    <property type="entry name" value="Big_7"/>
    <property type="match status" value="1"/>
</dbReference>